<organism evidence="1 2">
    <name type="scientific">Tsuneonella deserti</name>
    <dbReference type="NCBI Taxonomy" id="2035528"/>
    <lineage>
        <taxon>Bacteria</taxon>
        <taxon>Pseudomonadati</taxon>
        <taxon>Pseudomonadota</taxon>
        <taxon>Alphaproteobacteria</taxon>
        <taxon>Sphingomonadales</taxon>
        <taxon>Erythrobacteraceae</taxon>
        <taxon>Tsuneonella</taxon>
    </lineage>
</organism>
<gene>
    <name evidence="1" type="ORF">GCM10011515_04790</name>
</gene>
<reference evidence="2" key="1">
    <citation type="journal article" date="2019" name="Int. J. Syst. Evol. Microbiol.">
        <title>The Global Catalogue of Microorganisms (GCM) 10K type strain sequencing project: providing services to taxonomists for standard genome sequencing and annotation.</title>
        <authorList>
            <consortium name="The Broad Institute Genomics Platform"/>
            <consortium name="The Broad Institute Genome Sequencing Center for Infectious Disease"/>
            <person name="Wu L."/>
            <person name="Ma J."/>
        </authorList>
    </citation>
    <scope>NUCLEOTIDE SEQUENCE [LARGE SCALE GENOMIC DNA]</scope>
    <source>
        <strain evidence="2">CGMCC 1.15959</strain>
    </source>
</reference>
<protein>
    <submittedName>
        <fullName evidence="1">Uncharacterized protein</fullName>
    </submittedName>
</protein>
<name>A0ABQ1S3D3_9SPHN</name>
<evidence type="ECO:0000313" key="2">
    <source>
        <dbReference type="Proteomes" id="UP000619041"/>
    </source>
</evidence>
<dbReference type="Proteomes" id="UP000619041">
    <property type="component" value="Unassembled WGS sequence"/>
</dbReference>
<accession>A0ABQ1S3D3</accession>
<keyword evidence="2" id="KW-1185">Reference proteome</keyword>
<proteinExistence type="predicted"/>
<comment type="caution">
    <text evidence="1">The sequence shown here is derived from an EMBL/GenBank/DDBJ whole genome shotgun (WGS) entry which is preliminary data.</text>
</comment>
<dbReference type="EMBL" id="BMKL01000001">
    <property type="protein sequence ID" value="GGD88199.1"/>
    <property type="molecule type" value="Genomic_DNA"/>
</dbReference>
<sequence length="54" mass="6093">MDAVRPVGGPTFVHERNGSVFNRNPYRAFYLPDTVFRLSHAFINIVGQKGDART</sequence>
<evidence type="ECO:0000313" key="1">
    <source>
        <dbReference type="EMBL" id="GGD88199.1"/>
    </source>
</evidence>